<evidence type="ECO:0000313" key="2">
    <source>
        <dbReference type="EMBL" id="NNG24465.1"/>
    </source>
</evidence>
<dbReference type="InterPro" id="IPR011990">
    <property type="entry name" value="TPR-like_helical_dom_sf"/>
</dbReference>
<name>A0A7Y2K0N2_9BURK</name>
<dbReference type="EMBL" id="JABAIV010000005">
    <property type="protein sequence ID" value="NNG24465.1"/>
    <property type="molecule type" value="Genomic_DNA"/>
</dbReference>
<feature type="chain" id="PRO_5031167346" description="Tetratricopeptide repeat protein" evidence="1">
    <location>
        <begin position="33"/>
        <end position="571"/>
    </location>
</feature>
<evidence type="ECO:0008006" key="4">
    <source>
        <dbReference type="Google" id="ProtNLM"/>
    </source>
</evidence>
<dbReference type="Proteomes" id="UP000533905">
    <property type="component" value="Unassembled WGS sequence"/>
</dbReference>
<comment type="caution">
    <text evidence="2">The sequence shown here is derived from an EMBL/GenBank/DDBJ whole genome shotgun (WGS) entry which is preliminary data.</text>
</comment>
<dbReference type="Gene3D" id="1.25.40.10">
    <property type="entry name" value="Tetratricopeptide repeat domain"/>
    <property type="match status" value="2"/>
</dbReference>
<evidence type="ECO:0000256" key="1">
    <source>
        <dbReference type="SAM" id="SignalP"/>
    </source>
</evidence>
<dbReference type="SUPFAM" id="SSF48452">
    <property type="entry name" value="TPR-like"/>
    <property type="match status" value="1"/>
</dbReference>
<feature type="signal peptide" evidence="1">
    <location>
        <begin position="1"/>
        <end position="32"/>
    </location>
</feature>
<evidence type="ECO:0000313" key="3">
    <source>
        <dbReference type="Proteomes" id="UP000533905"/>
    </source>
</evidence>
<keyword evidence="1" id="KW-0732">Signal</keyword>
<reference evidence="2 3" key="1">
    <citation type="submission" date="2020-04" db="EMBL/GenBank/DDBJ databases">
        <title>Massilia sp. nov., a cold adapted bacteria isolated from Arctic soil.</title>
        <authorList>
            <person name="Son J."/>
            <person name="Ka J.-O."/>
        </authorList>
    </citation>
    <scope>NUCLEOTIDE SEQUENCE [LARGE SCALE GENOMIC DNA]</scope>
    <source>
        <strain evidence="2 3">ML15P13</strain>
    </source>
</reference>
<protein>
    <recommendedName>
        <fullName evidence="4">Tetratricopeptide repeat protein</fullName>
    </recommendedName>
</protein>
<dbReference type="RefSeq" id="WP_171086127.1">
    <property type="nucleotide sequence ID" value="NZ_JABAIV010000005.1"/>
</dbReference>
<dbReference type="AlphaFoldDB" id="A0A7Y2K0N2"/>
<keyword evidence="3" id="KW-1185">Reference proteome</keyword>
<accession>A0A7Y2K0N2</accession>
<dbReference type="PANTHER" id="PTHR45588">
    <property type="entry name" value="TPR DOMAIN-CONTAINING PROTEIN"/>
    <property type="match status" value="1"/>
</dbReference>
<organism evidence="2 3">
    <name type="scientific">Telluria aromaticivorans</name>
    <dbReference type="NCBI Taxonomy" id="2725995"/>
    <lineage>
        <taxon>Bacteria</taxon>
        <taxon>Pseudomonadati</taxon>
        <taxon>Pseudomonadota</taxon>
        <taxon>Betaproteobacteria</taxon>
        <taxon>Burkholderiales</taxon>
        <taxon>Oxalobacteraceae</taxon>
        <taxon>Telluria group</taxon>
        <taxon>Telluria</taxon>
    </lineage>
</organism>
<gene>
    <name evidence="2" type="ORF">HGB41_15850</name>
</gene>
<proteinExistence type="predicted"/>
<dbReference type="PROSITE" id="PS51257">
    <property type="entry name" value="PROKAR_LIPOPROTEIN"/>
    <property type="match status" value="1"/>
</dbReference>
<dbReference type="PANTHER" id="PTHR45588:SF1">
    <property type="entry name" value="WW DOMAIN-CONTAINING PROTEIN"/>
    <property type="match status" value="1"/>
</dbReference>
<sequence length="571" mass="60869">MRHPFRSSHMRRLGTIALSLALVGACTVAPTAVDKTAKAPVLDGYGGATLQPSSANPAARSLFAQGMAQAYAFNRPEAIRAFKAALAQDPSCGMCAWAVAWQMGPNINNPKRGDLREAVRHVDHALDKLDGASKRDRALVESLALRYGHASARGRALPAPEICRSPAGGRGEPADPLDIAYAARLRELADQFPLDPDVLTLYAEAELVASDRDWWDDATGKPSGRVGEVADRIQAALARTPEHVGLNHYMIHAVDAVPVAARAVHAADRLGRLAPKSPHLLHMPSHTYAHVGRYADATRVNQLAVAADEALIADLGRQGFPVAFDWRGHNTHFQWYGALMEGRGELALDTARAAAGRAKGTHEYAEYVRSLPALTLLHLQRWDALLVEPLPSGDKGLGLVLGEMARGIAMLRKGDAAGARAALARAQPQADALVAKHTGKDYIARMLRSLAGSASRELAAELAFTEGRIDAALALQAQAVEAGLDAGRAEPPMLASGPRLRLGAMQLRARRFAEAEQTFRADLATHPASGWALHGLGKALAAQGKTLDADATRRRLADSWARAEPGVRGAL</sequence>